<dbReference type="Pfam" id="PF05359">
    <property type="entry name" value="DUF748"/>
    <property type="match status" value="1"/>
</dbReference>
<dbReference type="PANTHER" id="PTHR30441:SF8">
    <property type="entry name" value="DUF748 DOMAIN-CONTAINING PROTEIN"/>
    <property type="match status" value="1"/>
</dbReference>
<organism evidence="7 8">
    <name type="scientific">Pontibacter toksunensis</name>
    <dbReference type="NCBI Taxonomy" id="1332631"/>
    <lineage>
        <taxon>Bacteria</taxon>
        <taxon>Pseudomonadati</taxon>
        <taxon>Bacteroidota</taxon>
        <taxon>Cytophagia</taxon>
        <taxon>Cytophagales</taxon>
        <taxon>Hymenobacteraceae</taxon>
        <taxon>Pontibacter</taxon>
    </lineage>
</organism>
<accession>A0ABW6BPN3</accession>
<dbReference type="InterPro" id="IPR052894">
    <property type="entry name" value="AsmA-related"/>
</dbReference>
<evidence type="ECO:0000256" key="1">
    <source>
        <dbReference type="ARBA" id="ARBA00004167"/>
    </source>
</evidence>
<dbReference type="RefSeq" id="WP_377479322.1">
    <property type="nucleotide sequence ID" value="NZ_JBHUOX010000001.1"/>
</dbReference>
<evidence type="ECO:0000313" key="7">
    <source>
        <dbReference type="EMBL" id="MFD2998852.1"/>
    </source>
</evidence>
<keyword evidence="2 5" id="KW-0812">Transmembrane</keyword>
<feature type="domain" description="Translocation and assembly module TamB C-terminal" evidence="6">
    <location>
        <begin position="1047"/>
        <end position="1484"/>
    </location>
</feature>
<dbReference type="InterPro" id="IPR007452">
    <property type="entry name" value="TamB_C"/>
</dbReference>
<dbReference type="PANTHER" id="PTHR30441">
    <property type="entry name" value="DUF748 DOMAIN-CONTAINING PROTEIN"/>
    <property type="match status" value="1"/>
</dbReference>
<comment type="subcellular location">
    <subcellularLocation>
        <location evidence="1">Membrane</location>
        <topology evidence="1">Single-pass membrane protein</topology>
    </subcellularLocation>
</comment>
<evidence type="ECO:0000256" key="3">
    <source>
        <dbReference type="ARBA" id="ARBA00022989"/>
    </source>
</evidence>
<dbReference type="InterPro" id="IPR008023">
    <property type="entry name" value="DUF748"/>
</dbReference>
<evidence type="ECO:0000256" key="5">
    <source>
        <dbReference type="SAM" id="Phobius"/>
    </source>
</evidence>
<gene>
    <name evidence="7" type="ORF">ACFS7Z_00645</name>
</gene>
<dbReference type="Pfam" id="PF04357">
    <property type="entry name" value="TamB"/>
    <property type="match status" value="1"/>
</dbReference>
<name>A0ABW6BPN3_9BACT</name>
<comment type="caution">
    <text evidence="7">The sequence shown here is derived from an EMBL/GenBank/DDBJ whole genome shotgun (WGS) entry which is preliminary data.</text>
</comment>
<dbReference type="EMBL" id="JBHUOX010000001">
    <property type="protein sequence ID" value="MFD2998852.1"/>
    <property type="molecule type" value="Genomic_DNA"/>
</dbReference>
<evidence type="ECO:0000256" key="4">
    <source>
        <dbReference type="ARBA" id="ARBA00023136"/>
    </source>
</evidence>
<proteinExistence type="predicted"/>
<reference evidence="8" key="1">
    <citation type="journal article" date="2019" name="Int. J. Syst. Evol. Microbiol.">
        <title>The Global Catalogue of Microorganisms (GCM) 10K type strain sequencing project: providing services to taxonomists for standard genome sequencing and annotation.</title>
        <authorList>
            <consortium name="The Broad Institute Genomics Platform"/>
            <consortium name="The Broad Institute Genome Sequencing Center for Infectious Disease"/>
            <person name="Wu L."/>
            <person name="Ma J."/>
        </authorList>
    </citation>
    <scope>NUCLEOTIDE SEQUENCE [LARGE SCALE GENOMIC DNA]</scope>
    <source>
        <strain evidence="8">KCTC 23984</strain>
    </source>
</reference>
<evidence type="ECO:0000313" key="8">
    <source>
        <dbReference type="Proteomes" id="UP001597641"/>
    </source>
</evidence>
<feature type="transmembrane region" description="Helical" evidence="5">
    <location>
        <begin position="20"/>
        <end position="41"/>
    </location>
</feature>
<sequence>METEQSTNYPKVIGKAILKIVLGLILFLLLLFAAVFVAIRFPGVQTKVAQKVAAYLSEAVDHEVTVGRVDINFFSNVVLENVKVLDYLNNELLYICRAEADIDAFSIFNPNNLTINTLELQQPRANLAVYEGSDSLNLNTFFNALSNLFTKDTTQKPSEPFNFQLNEFIVKDGRFTYDDFNEPRVEYGLDYAHMTLDEVYGRFSQIQLEDTVKVRISDFTATETRSNTQLHNLDSRMTYAPTFWEWDELDLQVEQSNLQNYLRFDYNRIGNFSQFIDSVTITANLKNSRVLSQDIAIFAPQLKEYDESLLVNSLELKGKTNNFSATNVDLEYGKNTHIVGSINADGLPNFKETFANLRLKPSTINARDIKQFLPQDAYEVAARLGTVSLEGRFLGFYNDFVANGDFSTALGKLRSDINLKIDDDTRSSSYNGFVTTNGFNLGRLLDAEDQIKSISMSGRLEGSGFTLKDANVKVNATVNQVQLSGYNYQNLKANGVLRNQIFVGQVDINDPNLIFSADGEVNLASGRKAFNMAADLERVDLQALNLSKEPFIVSAKANLDFQGLSLDSFEGTASFDSANIAYKGNQVALDSVLIQSEITPANRSLLLNSDLLAMRVEGNFDYTTLIEDLKIMVQEYKLNFESNDAATTAYYNRKAANADAEYALAYTINLKEVNPLLDLFLPELVLSDNATVEGSFRYGPTVILQMFADIDTIQYEDYTLFGNSIELNTSKLQNNPDVLAAALFTSQRQDLPGAGATEDFFVEGIWSERTIDFSTAIRQPEQNNRAVITGDLNFLQNQIQIVFDQSNITLQQSPWAFVPGNTLYISEGGRRIEFENFALTNKEQIIRAEGTLSDNPDSRLLLNVENFQLNNLNPLLSMKIEGELTAEVVAQDIYDRSLLAAAVQVDSFYLDEVYIGNIVGKTDWSNALQRAEVDIGIQHNNMKVLSVTGNYNPKAAEDQLDLLAVMDQANLKLVQPILTSLFSDLEGSMEGRIRILGSLDYPVLKGSVMVSNGQFTFDYLNTTYRFSDRIYFGPNSISFRNAQLSDIYGNSATVTGGIAHDGFANMLIDMNARYRNFMVLNTSEAQNELFYGTAFATGTASVLGPVENLNIEVDARSEENTRIVLPLDYQTDVARKDFIRFVNKTPSDSTGVDIEIENQSVDLSGINMNFELDVTDDAYFEIIIDRTTGDVIRGSGNGEIRMTIDTRGDFNMYGGFEITEGAYNLKLLEGLVTKEFAIVPGGTIVWNGDPINGVMDITANYTQMASLSSLAAATSAFDNSSLVGRFPVTAVIELTGPLLSPQIDLGLSFDEVPQNIQTLLLGTINAIKNDPSELNRQVFSLLVLQRLSPTGTLAFDSSIGAGAVGGSLGSLLSGQLNNLFNSIDSNLEVDIGLDGIGQEQLASLQLRLSYSFFNGRLRLTNETGFGGVREDDAGSAAYIGDWTLDYYISQSGELRARLEYSTTPDLAGRIRKSQSVSLLHTKRFNSLSELFGSNRRERRLREQEMERDRIILDSDPRLEL</sequence>
<evidence type="ECO:0000256" key="2">
    <source>
        <dbReference type="ARBA" id="ARBA00022692"/>
    </source>
</evidence>
<dbReference type="Proteomes" id="UP001597641">
    <property type="component" value="Unassembled WGS sequence"/>
</dbReference>
<keyword evidence="8" id="KW-1185">Reference proteome</keyword>
<keyword evidence="3 5" id="KW-1133">Transmembrane helix</keyword>
<evidence type="ECO:0000259" key="6">
    <source>
        <dbReference type="Pfam" id="PF04357"/>
    </source>
</evidence>
<protein>
    <submittedName>
        <fullName evidence="7">Translocation/assembly module TamB domain-containing protein</fullName>
    </submittedName>
</protein>
<keyword evidence="4 5" id="KW-0472">Membrane</keyword>